<dbReference type="RefSeq" id="WP_179766863.1">
    <property type="nucleotide sequence ID" value="NZ_JACCFO010000001.1"/>
</dbReference>
<reference evidence="2 3" key="1">
    <citation type="submission" date="2020-07" db="EMBL/GenBank/DDBJ databases">
        <title>Sequencing the genomes of 1000 actinobacteria strains.</title>
        <authorList>
            <person name="Klenk H.-P."/>
        </authorList>
    </citation>
    <scope>NUCLEOTIDE SEQUENCE [LARGE SCALE GENOMIC DNA]</scope>
    <source>
        <strain evidence="2 3">DSM 45927</strain>
    </source>
</reference>
<keyword evidence="3" id="KW-1185">Reference proteome</keyword>
<name>A0A853BJW6_9ACTN</name>
<evidence type="ECO:0000256" key="1">
    <source>
        <dbReference type="SAM" id="MobiDB-lite"/>
    </source>
</evidence>
<proteinExistence type="predicted"/>
<dbReference type="Proteomes" id="UP000575985">
    <property type="component" value="Unassembled WGS sequence"/>
</dbReference>
<accession>A0A853BJW6</accession>
<dbReference type="AlphaFoldDB" id="A0A853BJW6"/>
<comment type="caution">
    <text evidence="2">The sequence shown here is derived from an EMBL/GenBank/DDBJ whole genome shotgun (WGS) entry which is preliminary data.</text>
</comment>
<feature type="region of interest" description="Disordered" evidence="1">
    <location>
        <begin position="253"/>
        <end position="273"/>
    </location>
</feature>
<evidence type="ECO:0000313" key="2">
    <source>
        <dbReference type="EMBL" id="NYI95330.1"/>
    </source>
</evidence>
<protein>
    <submittedName>
        <fullName evidence="2">Uncharacterized protein</fullName>
    </submittedName>
</protein>
<gene>
    <name evidence="2" type="ORF">HNR12_001607</name>
</gene>
<organism evidence="2 3">
    <name type="scientific">Streptomonospora nanhaiensis</name>
    <dbReference type="NCBI Taxonomy" id="1323731"/>
    <lineage>
        <taxon>Bacteria</taxon>
        <taxon>Bacillati</taxon>
        <taxon>Actinomycetota</taxon>
        <taxon>Actinomycetes</taxon>
        <taxon>Streptosporangiales</taxon>
        <taxon>Nocardiopsidaceae</taxon>
        <taxon>Streptomonospora</taxon>
    </lineage>
</organism>
<evidence type="ECO:0000313" key="3">
    <source>
        <dbReference type="Proteomes" id="UP000575985"/>
    </source>
</evidence>
<dbReference type="EMBL" id="JACCFO010000001">
    <property type="protein sequence ID" value="NYI95330.1"/>
    <property type="molecule type" value="Genomic_DNA"/>
</dbReference>
<sequence length="364" mass="39666">MGADREPGAEYERIYSAAARMLWAQPTMRWHGADWPAERRAAWRDLEAELRALPPAPEEPGAPSDPARHLLVRRTADDRPLPLAAAAREWRERLRAGGHVRHPQDLLLDVPELRDTPVFPPGVGLLCASGWVTGPASLLAELDHRLAPGTPACVVGPEARELSSALHAAADRLRAPFGAPAVTPHPADAPWIGGAPAAAEPPAPHRLDRLRRAARRAAEEVPTRERWRAEREVAVDPDVVDAAEALVRVLDGDPAAARDPRPDPGRSLLCRGEPAPFGEEARAWRALLEAEPAPRAPEPGEVFQPPTAERRWKAMSRAVAEVAAEMLDELAARLAPGRAADAVRFDAYPFALTVREFTVLLRRL</sequence>